<accession>A7H130</accession>
<proteinExistence type="inferred from homology"/>
<dbReference type="Gene3D" id="3.40.640.10">
    <property type="entry name" value="Type I PLP-dependent aspartate aminotransferase-like (Major domain)"/>
    <property type="match status" value="1"/>
</dbReference>
<dbReference type="GO" id="GO:0047804">
    <property type="term" value="F:cysteine-S-conjugate beta-lyase activity"/>
    <property type="evidence" value="ECO:0007669"/>
    <property type="project" value="UniProtKB-EC"/>
</dbReference>
<gene>
    <name evidence="7" type="ORF">CCV52592_1001</name>
</gene>
<dbReference type="InterPro" id="IPR015424">
    <property type="entry name" value="PyrdxlP-dep_Trfase"/>
</dbReference>
<reference evidence="7" key="1">
    <citation type="submission" date="2016-07" db="EMBL/GenBank/DDBJ databases">
        <title>Comparative genomics of the Campylobacter concisus group.</title>
        <authorList>
            <person name="Miller W.G."/>
            <person name="Yee E."/>
            <person name="Chapman M.H."/>
            <person name="Huynh S."/>
            <person name="Bono J.L."/>
            <person name="On S.L.W."/>
            <person name="StLeger J."/>
            <person name="Foster G."/>
            <person name="Parker C.T."/>
        </authorList>
    </citation>
    <scope>NUCLEOTIDE SEQUENCE</scope>
    <source>
        <strain evidence="7">525.92</strain>
    </source>
</reference>
<keyword evidence="4 7" id="KW-0456">Lyase</keyword>
<evidence type="ECO:0000256" key="1">
    <source>
        <dbReference type="ARBA" id="ARBA00001933"/>
    </source>
</evidence>
<dbReference type="Proteomes" id="UP000006380">
    <property type="component" value="Chromosome"/>
</dbReference>
<dbReference type="RefSeq" id="WP_011992867.1">
    <property type="nucleotide sequence ID" value="NC_009715.2"/>
</dbReference>
<evidence type="ECO:0000259" key="6">
    <source>
        <dbReference type="Pfam" id="PF00155"/>
    </source>
</evidence>
<dbReference type="EMBL" id="CP000767">
    <property type="protein sequence ID" value="EAT99409.1"/>
    <property type="molecule type" value="Genomic_DNA"/>
</dbReference>
<dbReference type="AlphaFoldDB" id="A7H130"/>
<name>A7H130_CAMC5</name>
<dbReference type="OrthoDB" id="9803354at2"/>
<dbReference type="NCBIfam" id="TIGR04350">
    <property type="entry name" value="C_S_lyase_PatB"/>
    <property type="match status" value="1"/>
</dbReference>
<evidence type="ECO:0000313" key="8">
    <source>
        <dbReference type="Proteomes" id="UP000006380"/>
    </source>
</evidence>
<dbReference type="InterPro" id="IPR051798">
    <property type="entry name" value="Class-II_PLP-Dep_Aminotrans"/>
</dbReference>
<dbReference type="InterPro" id="IPR004839">
    <property type="entry name" value="Aminotransferase_I/II_large"/>
</dbReference>
<dbReference type="STRING" id="360105.CCV52592_1001"/>
<dbReference type="CDD" id="cd00609">
    <property type="entry name" value="AAT_like"/>
    <property type="match status" value="1"/>
</dbReference>
<keyword evidence="8" id="KW-1185">Reference proteome</keyword>
<keyword evidence="3" id="KW-0663">Pyridoxal phosphate</keyword>
<dbReference type="InterPro" id="IPR015422">
    <property type="entry name" value="PyrdxlP-dep_Trfase_small"/>
</dbReference>
<comment type="cofactor">
    <cofactor evidence="1">
        <name>pyridoxal 5'-phosphate</name>
        <dbReference type="ChEBI" id="CHEBI:597326"/>
    </cofactor>
</comment>
<dbReference type="InterPro" id="IPR027619">
    <property type="entry name" value="C-S_lyase_PatB-like"/>
</dbReference>
<dbReference type="InterPro" id="IPR015421">
    <property type="entry name" value="PyrdxlP-dep_Trfase_major"/>
</dbReference>
<dbReference type="PANTHER" id="PTHR43525:SF1">
    <property type="entry name" value="PROTEIN MALY"/>
    <property type="match status" value="1"/>
</dbReference>
<dbReference type="Pfam" id="PF00155">
    <property type="entry name" value="Aminotran_1_2"/>
    <property type="match status" value="1"/>
</dbReference>
<dbReference type="KEGG" id="ccv:CCV52592_1001"/>
<evidence type="ECO:0000256" key="4">
    <source>
        <dbReference type="ARBA" id="ARBA00023239"/>
    </source>
</evidence>
<dbReference type="EC" id="4.4.1.13" evidence="2"/>
<evidence type="ECO:0000313" key="7">
    <source>
        <dbReference type="EMBL" id="EAT99409.1"/>
    </source>
</evidence>
<dbReference type="HOGENOM" id="CLU_017584_15_0_7"/>
<comment type="similarity">
    <text evidence="5">Belongs to the class-II pyridoxal-phosphate-dependent aminotransferase family. MalY/PatB cystathionine beta-lyase subfamily.</text>
</comment>
<organism evidence="7 8">
    <name type="scientific">Campylobacter curvus (strain 525.92)</name>
    <dbReference type="NCBI Taxonomy" id="360105"/>
    <lineage>
        <taxon>Bacteria</taxon>
        <taxon>Pseudomonadati</taxon>
        <taxon>Campylobacterota</taxon>
        <taxon>Epsilonproteobacteria</taxon>
        <taxon>Campylobacterales</taxon>
        <taxon>Campylobacteraceae</taxon>
        <taxon>Campylobacter</taxon>
    </lineage>
</organism>
<dbReference type="GO" id="GO:0030170">
    <property type="term" value="F:pyridoxal phosphate binding"/>
    <property type="evidence" value="ECO:0007669"/>
    <property type="project" value="InterPro"/>
</dbReference>
<protein>
    <recommendedName>
        <fullName evidence="2">cysteine-S-conjugate beta-lyase</fullName>
        <ecNumber evidence="2">4.4.1.13</ecNumber>
    </recommendedName>
</protein>
<evidence type="ECO:0000256" key="3">
    <source>
        <dbReference type="ARBA" id="ARBA00022898"/>
    </source>
</evidence>
<sequence>MKYDFDTPVDRSGTNSSKWRTVGNELPMWVADMDFRAAPEILKVLQERLDNGVFGYSFIPKEWNNAICSWWQRRHSVRFEPNWAIFCTGVIPALSTAIRRFTSPGDKILVQSPVYHVFFNCIANNGREISANELVYKNGKYEIDFDDLEKKLANPLTTMMLLCNPHNPIGKIWDKATLGKIGELCHKHGVLVISDEIHCDITDPGKSYTPFIGVSELCAQNTIACISPTKAFNIAGLQSSAVVVPNENLRVKMAAAINYDEVGEANAFAIIAAIAAFERGEAWLDEMRAYIYENKKIVREFIKNENLPVHLVASEATYLLWLDCSKVCEDSSDFMKFLREKVGLWLNDGNAYRGDKFFLRMNIATQKSRVIEGLNRLKNGINLYLKR</sequence>
<dbReference type="SUPFAM" id="SSF53383">
    <property type="entry name" value="PLP-dependent transferases"/>
    <property type="match status" value="1"/>
</dbReference>
<dbReference type="Gene3D" id="3.90.1150.10">
    <property type="entry name" value="Aspartate Aminotransferase, domain 1"/>
    <property type="match status" value="1"/>
</dbReference>
<evidence type="ECO:0000256" key="5">
    <source>
        <dbReference type="ARBA" id="ARBA00037974"/>
    </source>
</evidence>
<dbReference type="PANTHER" id="PTHR43525">
    <property type="entry name" value="PROTEIN MALY"/>
    <property type="match status" value="1"/>
</dbReference>
<feature type="domain" description="Aminotransferase class I/classII large" evidence="6">
    <location>
        <begin position="39"/>
        <end position="369"/>
    </location>
</feature>
<evidence type="ECO:0000256" key="2">
    <source>
        <dbReference type="ARBA" id="ARBA00012224"/>
    </source>
</evidence>